<dbReference type="EMBL" id="KE343602">
    <property type="protein sequence ID" value="EXB36949.1"/>
    <property type="molecule type" value="Genomic_DNA"/>
</dbReference>
<evidence type="ECO:0000256" key="2">
    <source>
        <dbReference type="ARBA" id="ARBA00022801"/>
    </source>
</evidence>
<evidence type="ECO:0000256" key="4">
    <source>
        <dbReference type="ARBA" id="ARBA00023098"/>
    </source>
</evidence>
<accession>W9QNT9</accession>
<keyword evidence="3" id="KW-0442">Lipid degradation</keyword>
<keyword evidence="6" id="KW-1185">Reference proteome</keyword>
<dbReference type="GO" id="GO:0016042">
    <property type="term" value="P:lipid catabolic process"/>
    <property type="evidence" value="ECO:0007669"/>
    <property type="project" value="UniProtKB-KW"/>
</dbReference>
<dbReference type="STRING" id="981085.W9QNT9"/>
<comment type="similarity">
    <text evidence="1">Belongs to the 'GDSL' lipolytic enzyme family.</text>
</comment>
<evidence type="ECO:0000313" key="5">
    <source>
        <dbReference type="EMBL" id="EXB36949.1"/>
    </source>
</evidence>
<dbReference type="GO" id="GO:0016788">
    <property type="term" value="F:hydrolase activity, acting on ester bonds"/>
    <property type="evidence" value="ECO:0007669"/>
    <property type="project" value="InterPro"/>
</dbReference>
<dbReference type="Pfam" id="PF00657">
    <property type="entry name" value="Lipase_GDSL"/>
    <property type="match status" value="1"/>
</dbReference>
<dbReference type="eggNOG" id="ENOG502SHME">
    <property type="taxonomic scope" value="Eukaryota"/>
</dbReference>
<sequence>MTRFIVAFAAKESPKHNDHLDHQHHGSVRKLFVFGDSYADTGNSKKASAVSWKAPYGITFPGKPGGRFSDGRVLTDYLASFLGIQSPVPYIWRKSIKKAKLKDGMNFAFGGTGVFNTMEKEPNMSTQIDFFQQLIEQKFYTKRDLKSSIALVSVAGNDYAAYIYKEGVNNNMEDLANVTMSIVNQLVVNLKRIHNLGVPKIAVTALQPLGCLPPFTSPTSYRNCSKIWNSVSDSHNEILKQILQNSSNQSEKNVVLVLDLHKTFMYAFKMKHENVTGNLTLGIDNPLKPCCVGISNGHSCGSVDGRSRRRKIAEKAISMVIIEMKSVEIPTINFNGKFMRKSCSSYRALKNNPKNTNNEDAEEKSDIPSEIIKTLRNFLFVFSSRSGTVNTAAKVMVTMRADTTLEKVAVSFIKSLWFLVNTSRGVKLSK</sequence>
<proteinExistence type="inferred from homology"/>
<dbReference type="AlphaFoldDB" id="W9QNT9"/>
<dbReference type="InterPro" id="IPR001087">
    <property type="entry name" value="GDSL"/>
</dbReference>
<keyword evidence="2" id="KW-0378">Hydrolase</keyword>
<protein>
    <submittedName>
        <fullName evidence="5">GDSL esterase/lipase</fullName>
    </submittedName>
</protein>
<evidence type="ECO:0000313" key="6">
    <source>
        <dbReference type="Proteomes" id="UP000030645"/>
    </source>
</evidence>
<dbReference type="Proteomes" id="UP000030645">
    <property type="component" value="Unassembled WGS sequence"/>
</dbReference>
<evidence type="ECO:0000256" key="1">
    <source>
        <dbReference type="ARBA" id="ARBA00008668"/>
    </source>
</evidence>
<dbReference type="PANTHER" id="PTHR46020:SF4">
    <property type="entry name" value="OS04G0650200 PROTEIN"/>
    <property type="match status" value="1"/>
</dbReference>
<dbReference type="Gene3D" id="3.40.50.1110">
    <property type="entry name" value="SGNH hydrolase"/>
    <property type="match status" value="1"/>
</dbReference>
<keyword evidence="4" id="KW-0443">Lipid metabolism</keyword>
<evidence type="ECO:0000256" key="3">
    <source>
        <dbReference type="ARBA" id="ARBA00022963"/>
    </source>
</evidence>
<dbReference type="InterPro" id="IPR036514">
    <property type="entry name" value="SGNH_hydro_sf"/>
</dbReference>
<reference evidence="6" key="1">
    <citation type="submission" date="2013-01" db="EMBL/GenBank/DDBJ databases">
        <title>Draft Genome Sequence of a Mulberry Tree, Morus notabilis C.K. Schneid.</title>
        <authorList>
            <person name="He N."/>
            <person name="Zhao S."/>
        </authorList>
    </citation>
    <scope>NUCLEOTIDE SEQUENCE</scope>
</reference>
<name>W9QNT9_9ROSA</name>
<dbReference type="PANTHER" id="PTHR46020">
    <property type="entry name" value="OSJNBB0059K02.9 PROTEIN"/>
    <property type="match status" value="1"/>
</dbReference>
<gene>
    <name evidence="5" type="ORF">L484_018325</name>
</gene>
<organism evidence="5 6">
    <name type="scientific">Morus notabilis</name>
    <dbReference type="NCBI Taxonomy" id="981085"/>
    <lineage>
        <taxon>Eukaryota</taxon>
        <taxon>Viridiplantae</taxon>
        <taxon>Streptophyta</taxon>
        <taxon>Embryophyta</taxon>
        <taxon>Tracheophyta</taxon>
        <taxon>Spermatophyta</taxon>
        <taxon>Magnoliopsida</taxon>
        <taxon>eudicotyledons</taxon>
        <taxon>Gunneridae</taxon>
        <taxon>Pentapetalae</taxon>
        <taxon>rosids</taxon>
        <taxon>fabids</taxon>
        <taxon>Rosales</taxon>
        <taxon>Moraceae</taxon>
        <taxon>Moreae</taxon>
        <taxon>Morus</taxon>
    </lineage>
</organism>